<proteinExistence type="inferred from homology"/>
<keyword evidence="2" id="KW-0328">Glycosyltransferase</keyword>
<sequence length="489" mass="55580">MHMSVVKALAEVGHNVTVVSMLKPTITHKNIHHIYVPPTEEQERNLEDMMSGMAKQKNSIFSIVKKLLSDKNVVIEAQYDLMFDERLQRIYDTKFDLMIQGFFLNEFQLGVAAKLKCPVIINWMQAPMATIDALVGNPYEISYVPNMNTVVKPGEGMGFSKRLENLIKQIFGIYIKSLFNKRSNIMYKQIFGNEPNFPSIEQMRRNISLVFTNSHSISEGPIRPFVPATVEIGGIQVKDKPDPLPKRIQDFLAKSKHGAILLSLGSNIKSSTVKPEIVKTMFNVLSKLKQHVIWKWEDLENTPGTSSNILYEKWLPQDDILAHSKLKLFITHAGKGGITEAQYHGVPMVALPIFGDQHTNSEAMQKSGYGLKLELLQLTEDKFRSTLSEVLENDRYANEIKKFSDLYRDRPLTAKQSVVFWAEYVIRHKGAPNIQSPAVHMCWIAYYNLDVYALIISVLVVGVLLTRLVLKLICRKLSSKCKKSKAKQQ</sequence>
<keyword evidence="4" id="KW-0812">Transmembrane</keyword>
<dbReference type="PANTHER" id="PTHR48043:SF159">
    <property type="entry name" value="EG:EG0003.4 PROTEIN-RELATED"/>
    <property type="match status" value="1"/>
</dbReference>
<dbReference type="Gene3D" id="3.40.50.2000">
    <property type="entry name" value="Glycogen Phosphorylase B"/>
    <property type="match status" value="1"/>
</dbReference>
<reference evidence="6" key="1">
    <citation type="submission" date="2025-08" db="UniProtKB">
        <authorList>
            <consortium name="RefSeq"/>
        </authorList>
    </citation>
    <scope>IDENTIFICATION</scope>
    <source>
        <strain evidence="6">11010-0011.00</strain>
        <tissue evidence="6">Whole body</tissue>
    </source>
</reference>
<evidence type="ECO:0000313" key="5">
    <source>
        <dbReference type="Proteomes" id="UP000504634"/>
    </source>
</evidence>
<dbReference type="AlphaFoldDB" id="A0A6J2U9G4"/>
<keyword evidence="5" id="KW-1185">Reference proteome</keyword>
<dbReference type="PANTHER" id="PTHR48043">
    <property type="entry name" value="EG:EG0003.4 PROTEIN-RELATED"/>
    <property type="match status" value="1"/>
</dbReference>
<dbReference type="OrthoDB" id="5835829at2759"/>
<protein>
    <submittedName>
        <fullName evidence="6">UDP-glucuronosyltransferase 1-6-like</fullName>
    </submittedName>
</protein>
<evidence type="ECO:0000256" key="3">
    <source>
        <dbReference type="ARBA" id="ARBA00022679"/>
    </source>
</evidence>
<organism evidence="5 6">
    <name type="scientific">Drosophila lebanonensis</name>
    <name type="common">Fruit fly</name>
    <name type="synonym">Scaptodrosophila lebanonensis</name>
    <dbReference type="NCBI Taxonomy" id="7225"/>
    <lineage>
        <taxon>Eukaryota</taxon>
        <taxon>Metazoa</taxon>
        <taxon>Ecdysozoa</taxon>
        <taxon>Arthropoda</taxon>
        <taxon>Hexapoda</taxon>
        <taxon>Insecta</taxon>
        <taxon>Pterygota</taxon>
        <taxon>Neoptera</taxon>
        <taxon>Endopterygota</taxon>
        <taxon>Diptera</taxon>
        <taxon>Brachycera</taxon>
        <taxon>Muscomorpha</taxon>
        <taxon>Ephydroidea</taxon>
        <taxon>Drosophilidae</taxon>
        <taxon>Scaptodrosophila</taxon>
    </lineage>
</organism>
<dbReference type="SUPFAM" id="SSF53756">
    <property type="entry name" value="UDP-Glycosyltransferase/glycogen phosphorylase"/>
    <property type="match status" value="1"/>
</dbReference>
<dbReference type="CDD" id="cd03784">
    <property type="entry name" value="GT1_Gtf-like"/>
    <property type="match status" value="1"/>
</dbReference>
<evidence type="ECO:0000256" key="1">
    <source>
        <dbReference type="ARBA" id="ARBA00009995"/>
    </source>
</evidence>
<accession>A0A6J2U9G4</accession>
<keyword evidence="4" id="KW-0472">Membrane</keyword>
<feature type="transmembrane region" description="Helical" evidence="4">
    <location>
        <begin position="451"/>
        <end position="470"/>
    </location>
</feature>
<dbReference type="FunFam" id="3.40.50.2000:FF:000050">
    <property type="entry name" value="UDP-glucuronosyltransferase"/>
    <property type="match status" value="1"/>
</dbReference>
<evidence type="ECO:0000256" key="2">
    <source>
        <dbReference type="ARBA" id="ARBA00022676"/>
    </source>
</evidence>
<dbReference type="Proteomes" id="UP000504634">
    <property type="component" value="Unplaced"/>
</dbReference>
<dbReference type="RefSeq" id="XP_030383807.1">
    <property type="nucleotide sequence ID" value="XM_030527947.1"/>
</dbReference>
<dbReference type="GO" id="GO:0008194">
    <property type="term" value="F:UDP-glycosyltransferase activity"/>
    <property type="evidence" value="ECO:0007669"/>
    <property type="project" value="InterPro"/>
</dbReference>
<comment type="similarity">
    <text evidence="1">Belongs to the UDP-glycosyltransferase family.</text>
</comment>
<evidence type="ECO:0000256" key="4">
    <source>
        <dbReference type="SAM" id="Phobius"/>
    </source>
</evidence>
<dbReference type="InterPro" id="IPR002213">
    <property type="entry name" value="UDP_glucos_trans"/>
</dbReference>
<gene>
    <name evidence="6" type="primary">LOC115631238</name>
</gene>
<name>A0A6J2U9G4_DROLE</name>
<dbReference type="Pfam" id="PF00201">
    <property type="entry name" value="UDPGT"/>
    <property type="match status" value="1"/>
</dbReference>
<dbReference type="InterPro" id="IPR050271">
    <property type="entry name" value="UDP-glycosyltransferase"/>
</dbReference>
<keyword evidence="4" id="KW-1133">Transmembrane helix</keyword>
<keyword evidence="3" id="KW-0808">Transferase</keyword>
<evidence type="ECO:0000313" key="6">
    <source>
        <dbReference type="RefSeq" id="XP_030383807.1"/>
    </source>
</evidence>
<dbReference type="GeneID" id="115631238"/>